<comment type="caution">
    <text evidence="1">The sequence shown here is derived from an EMBL/GenBank/DDBJ whole genome shotgun (WGS) entry which is preliminary data.</text>
</comment>
<accession>A0A8X6UPK3</accession>
<evidence type="ECO:0000313" key="2">
    <source>
        <dbReference type="Proteomes" id="UP000887159"/>
    </source>
</evidence>
<dbReference type="EMBL" id="BMAU01021033">
    <property type="protein sequence ID" value="GFX87331.1"/>
    <property type="molecule type" value="Genomic_DNA"/>
</dbReference>
<keyword evidence="2" id="KW-1185">Reference proteome</keyword>
<dbReference type="PANTHER" id="PTHR22955:SF77">
    <property type="entry name" value="ASPARTIC PUTATIVE DOMAIN-CONTAINING PROTEIN-RELATED"/>
    <property type="match status" value="1"/>
</dbReference>
<reference evidence="1" key="1">
    <citation type="submission" date="2020-08" db="EMBL/GenBank/DDBJ databases">
        <title>Multicomponent nature underlies the extraordinary mechanical properties of spider dragline silk.</title>
        <authorList>
            <person name="Kono N."/>
            <person name="Nakamura H."/>
            <person name="Mori M."/>
            <person name="Yoshida Y."/>
            <person name="Ohtoshi R."/>
            <person name="Malay A.D."/>
            <person name="Moran D.A.P."/>
            <person name="Tomita M."/>
            <person name="Numata K."/>
            <person name="Arakawa K."/>
        </authorList>
    </citation>
    <scope>NUCLEOTIDE SEQUENCE</scope>
</reference>
<gene>
    <name evidence="1" type="primary">AVEN_153829_1</name>
    <name evidence="1" type="ORF">TNCV_3369011</name>
</gene>
<evidence type="ECO:0000313" key="1">
    <source>
        <dbReference type="EMBL" id="GFX87331.1"/>
    </source>
</evidence>
<organism evidence="1 2">
    <name type="scientific">Trichonephila clavipes</name>
    <name type="common">Golden silk orbweaver</name>
    <name type="synonym">Nephila clavipes</name>
    <dbReference type="NCBI Taxonomy" id="2585209"/>
    <lineage>
        <taxon>Eukaryota</taxon>
        <taxon>Metazoa</taxon>
        <taxon>Ecdysozoa</taxon>
        <taxon>Arthropoda</taxon>
        <taxon>Chelicerata</taxon>
        <taxon>Arachnida</taxon>
        <taxon>Araneae</taxon>
        <taxon>Araneomorphae</taxon>
        <taxon>Entelegynae</taxon>
        <taxon>Araneoidea</taxon>
        <taxon>Nephilidae</taxon>
        <taxon>Trichonephila</taxon>
    </lineage>
</organism>
<dbReference type="PANTHER" id="PTHR22955">
    <property type="entry name" value="RETROTRANSPOSON"/>
    <property type="match status" value="1"/>
</dbReference>
<dbReference type="AlphaFoldDB" id="A0A8X6UPK3"/>
<proteinExistence type="predicted"/>
<protein>
    <submittedName>
        <fullName evidence="1">Integrase catalytic domain-containing protein</fullName>
    </submittedName>
</protein>
<name>A0A8X6UPK3_TRICX</name>
<dbReference type="InterPro" id="IPR008042">
    <property type="entry name" value="Retrotrans_Pao"/>
</dbReference>
<sequence>MEAAGMDLRKWITNDANLMEQWKKENFNVHPVHEAVSLGANGTKVLGLSWNTNEDYLTTDTKSLLEFVSLDKNTKRFILQAVGKIFDPLGLISPFTVRMKCLLQDLWKEEIQWDDPLPTHIEKEWKKWDDVELHSFCDASKKAYGAAIYLRTKSRNGISVKLVTSKSHVAPLNCVTLPRLELLGALVAARLASKGNKTRWKQFVANRVNEITSITDPHSCAGKENPADFLSRGLSADCLVSNSRWWTGAEFLPDSEFPKNFQQVVPELDYLTGHEKETVVQERKKLPEADRSEETVLL</sequence>
<dbReference type="Proteomes" id="UP000887159">
    <property type="component" value="Unassembled WGS sequence"/>
</dbReference>
<dbReference type="Pfam" id="PF05380">
    <property type="entry name" value="Peptidase_A17"/>
    <property type="match status" value="2"/>
</dbReference>